<accession>A0A0K9P0G1</accession>
<keyword evidence="7" id="KW-0325">Glycoprotein</keyword>
<keyword evidence="3 9" id="KW-0645">Protease</keyword>
<dbReference type="InterPro" id="IPR023827">
    <property type="entry name" value="Peptidase_S8_Asp-AS"/>
</dbReference>
<dbReference type="STRING" id="29655.A0A0K9P0G1"/>
<evidence type="ECO:0000256" key="4">
    <source>
        <dbReference type="ARBA" id="ARBA00022729"/>
    </source>
</evidence>
<dbReference type="Gene3D" id="3.40.50.200">
    <property type="entry name" value="Peptidase S8/S53 domain"/>
    <property type="match status" value="1"/>
</dbReference>
<protein>
    <submittedName>
        <fullName evidence="15">Subtilisin-like serine protease</fullName>
    </submittedName>
</protein>
<dbReference type="PROSITE" id="PS51892">
    <property type="entry name" value="SUBTILASE"/>
    <property type="match status" value="1"/>
</dbReference>
<dbReference type="CDD" id="cd04852">
    <property type="entry name" value="Peptidases_S8_3"/>
    <property type="match status" value="1"/>
</dbReference>
<dbReference type="Gene3D" id="2.60.40.2310">
    <property type="match status" value="1"/>
</dbReference>
<feature type="active site" description="Charge relay system" evidence="8 9">
    <location>
        <position position="549"/>
    </location>
</feature>
<dbReference type="Pfam" id="PF17766">
    <property type="entry name" value="fn3_6"/>
    <property type="match status" value="1"/>
</dbReference>
<dbReference type="PROSITE" id="PS00136">
    <property type="entry name" value="SUBTILASE_ASP"/>
    <property type="match status" value="1"/>
</dbReference>
<sequence length="771" mass="82586">MNIPKITFVSILLAVTIFFSIHSQCTHAVYASADKGNSSTQRRAYIIHVKKLPSTNLTISNLQWHRSFLPANSSQELLFSFQHAMNGFAAMLTEEEVEDLSKKDGFLHAQPNKMYKLTTTHTPKFLGLESGGGQFWRRTAGYGKGVIIGVIDTGIWPTHPSFKDDGMSPPPAKWKGRCDFKSSKLCNNKIIGARSFNLNIDGSRFGSSTPLDEVGHGTHTAGTAAGTFVMGASVLGTANGTASGIAPDAHLAIYNVCFSEGACAAVDVLAGIETALNDGVDLLSISLGASETQLYNDILSIASFRAVVNNGVLVSASAGNGGPNSNSLDNASPWILTVGASTIDRRVRAIVKLGSGVKLEGQSSYQPEKEKFNSSISLPLVYPRADFFNSDFGNCNDLKTLRDNDVGGKVVVCEGGIFSGRLQAGSNVYEAGGAAMIYIGSKNEGYRTDATEDIIPTSGINYYDGLVIINDYLASSINPTATIEFLGTQIGSNPAPAVSSFSSRGPSLITPGFIKPDIIGPGVNILAASPFSVGPLPVDPYFSILSGTSMSCPHLSGIAALLKSAHPQWSPAMITSAIITTSDLTTANGEKIMDQYDNNTANFHDMGSGHVNPIRANNPGLVYDTQPIKDYVAYLCGLGYTDSQVSIFVPNSSCSEITNTLDGVDLNYPSMGVELGRSNYYRRRLYRVVTNVGPSYMYKVIVSSPPGVIVDIEPKILNFKSVGERLKFSVDVSWDMESIKLSYSLEEFGYFTWVSADEKIKVRSSMVVKGI</sequence>
<evidence type="ECO:0000259" key="13">
    <source>
        <dbReference type="Pfam" id="PF05922"/>
    </source>
</evidence>
<keyword evidence="16" id="KW-1185">Reference proteome</keyword>
<feature type="domain" description="Inhibitor I9" evidence="13">
    <location>
        <begin position="45"/>
        <end position="117"/>
    </location>
</feature>
<dbReference type="Gene3D" id="3.30.70.80">
    <property type="entry name" value="Peptidase S8 propeptide/proteinase inhibitor I9"/>
    <property type="match status" value="1"/>
</dbReference>
<reference evidence="16" key="1">
    <citation type="journal article" date="2016" name="Nature">
        <title>The genome of the seagrass Zostera marina reveals angiosperm adaptation to the sea.</title>
        <authorList>
            <person name="Olsen J.L."/>
            <person name="Rouze P."/>
            <person name="Verhelst B."/>
            <person name="Lin Y.-C."/>
            <person name="Bayer T."/>
            <person name="Collen J."/>
            <person name="Dattolo E."/>
            <person name="De Paoli E."/>
            <person name="Dittami S."/>
            <person name="Maumus F."/>
            <person name="Michel G."/>
            <person name="Kersting A."/>
            <person name="Lauritano C."/>
            <person name="Lohaus R."/>
            <person name="Toepel M."/>
            <person name="Tonon T."/>
            <person name="Vanneste K."/>
            <person name="Amirebrahimi M."/>
            <person name="Brakel J."/>
            <person name="Bostroem C."/>
            <person name="Chovatia M."/>
            <person name="Grimwood J."/>
            <person name="Jenkins J.W."/>
            <person name="Jueterbock A."/>
            <person name="Mraz A."/>
            <person name="Stam W.T."/>
            <person name="Tice H."/>
            <person name="Bornberg-Bauer E."/>
            <person name="Green P.J."/>
            <person name="Pearson G.A."/>
            <person name="Procaccini G."/>
            <person name="Duarte C.M."/>
            <person name="Schmutz J."/>
            <person name="Reusch T.B.H."/>
            <person name="Van de Peer Y."/>
        </authorList>
    </citation>
    <scope>NUCLEOTIDE SEQUENCE [LARGE SCALE GENOMIC DNA]</scope>
    <source>
        <strain evidence="16">cv. Finnish</strain>
    </source>
</reference>
<dbReference type="InterPro" id="IPR037045">
    <property type="entry name" value="S8pro/Inhibitor_I9_sf"/>
</dbReference>
<dbReference type="PRINTS" id="PR00723">
    <property type="entry name" value="SUBTILISIN"/>
</dbReference>
<dbReference type="SUPFAM" id="SSF52743">
    <property type="entry name" value="Subtilisin-like"/>
    <property type="match status" value="1"/>
</dbReference>
<gene>
    <name evidence="15" type="ORF">ZOSMA_503G00020</name>
</gene>
<keyword evidence="6 9" id="KW-0720">Serine protease</keyword>
<dbReference type="InterPro" id="IPR045051">
    <property type="entry name" value="SBT"/>
</dbReference>
<feature type="signal peptide" evidence="10">
    <location>
        <begin position="1"/>
        <end position="28"/>
    </location>
</feature>
<dbReference type="InterPro" id="IPR010259">
    <property type="entry name" value="S8pro/Inhibitor_I9"/>
</dbReference>
<evidence type="ECO:0000256" key="2">
    <source>
        <dbReference type="ARBA" id="ARBA00011073"/>
    </source>
</evidence>
<feature type="domain" description="Subtilisin-like protease fibronectin type-III" evidence="14">
    <location>
        <begin position="665"/>
        <end position="768"/>
    </location>
</feature>
<comment type="similarity">
    <text evidence="2 9">Belongs to the peptidase S8 family.</text>
</comment>
<evidence type="ECO:0000256" key="7">
    <source>
        <dbReference type="ARBA" id="ARBA00023180"/>
    </source>
</evidence>
<dbReference type="AlphaFoldDB" id="A0A0K9P0G1"/>
<dbReference type="Gene3D" id="3.50.30.30">
    <property type="match status" value="1"/>
</dbReference>
<dbReference type="GO" id="GO:0004252">
    <property type="term" value="F:serine-type endopeptidase activity"/>
    <property type="evidence" value="ECO:0000318"/>
    <property type="project" value="GO_Central"/>
</dbReference>
<keyword evidence="5 9" id="KW-0378">Hydrolase</keyword>
<feature type="active site" description="Charge relay system" evidence="8 9">
    <location>
        <position position="216"/>
    </location>
</feature>
<evidence type="ECO:0000256" key="1">
    <source>
        <dbReference type="ARBA" id="ARBA00004613"/>
    </source>
</evidence>
<dbReference type="InterPro" id="IPR041469">
    <property type="entry name" value="Subtilisin-like_FN3"/>
</dbReference>
<dbReference type="GO" id="GO:0006508">
    <property type="term" value="P:proteolysis"/>
    <property type="evidence" value="ECO:0007669"/>
    <property type="project" value="UniProtKB-KW"/>
</dbReference>
<dbReference type="InterPro" id="IPR000209">
    <property type="entry name" value="Peptidase_S8/S53_dom"/>
</dbReference>
<evidence type="ECO:0000256" key="10">
    <source>
        <dbReference type="SAM" id="SignalP"/>
    </source>
</evidence>
<name>A0A0K9P0G1_ZOSMR</name>
<feature type="chain" id="PRO_5005527517" evidence="10">
    <location>
        <begin position="29"/>
        <end position="771"/>
    </location>
</feature>
<dbReference type="Pfam" id="PF05922">
    <property type="entry name" value="Inhibitor_I9"/>
    <property type="match status" value="1"/>
</dbReference>
<dbReference type="FunFam" id="3.40.50.200:FF:000006">
    <property type="entry name" value="Subtilisin-like protease SBT1.5"/>
    <property type="match status" value="1"/>
</dbReference>
<comment type="subcellular location">
    <subcellularLocation>
        <location evidence="1">Secreted</location>
    </subcellularLocation>
</comment>
<dbReference type="Proteomes" id="UP000036987">
    <property type="component" value="Unassembled WGS sequence"/>
</dbReference>
<dbReference type="EMBL" id="LFYR01001441">
    <property type="protein sequence ID" value="KMZ61712.1"/>
    <property type="molecule type" value="Genomic_DNA"/>
</dbReference>
<evidence type="ECO:0000256" key="9">
    <source>
        <dbReference type="PROSITE-ProRule" id="PRU01240"/>
    </source>
</evidence>
<dbReference type="InterPro" id="IPR034197">
    <property type="entry name" value="Peptidases_S8_3"/>
</dbReference>
<evidence type="ECO:0000256" key="3">
    <source>
        <dbReference type="ARBA" id="ARBA00022670"/>
    </source>
</evidence>
<proteinExistence type="inferred from homology"/>
<dbReference type="OMA" id="RRPINCL"/>
<dbReference type="InterPro" id="IPR003137">
    <property type="entry name" value="PA_domain"/>
</dbReference>
<dbReference type="InterPro" id="IPR036852">
    <property type="entry name" value="Peptidase_S8/S53_dom_sf"/>
</dbReference>
<evidence type="ECO:0000313" key="16">
    <source>
        <dbReference type="Proteomes" id="UP000036987"/>
    </source>
</evidence>
<dbReference type="CDD" id="cd02120">
    <property type="entry name" value="PA_subtilisin_like"/>
    <property type="match status" value="1"/>
</dbReference>
<evidence type="ECO:0000256" key="6">
    <source>
        <dbReference type="ARBA" id="ARBA00022825"/>
    </source>
</evidence>
<organism evidence="15 16">
    <name type="scientific">Zostera marina</name>
    <name type="common">Eelgrass</name>
    <dbReference type="NCBI Taxonomy" id="29655"/>
    <lineage>
        <taxon>Eukaryota</taxon>
        <taxon>Viridiplantae</taxon>
        <taxon>Streptophyta</taxon>
        <taxon>Embryophyta</taxon>
        <taxon>Tracheophyta</taxon>
        <taxon>Spermatophyta</taxon>
        <taxon>Magnoliopsida</taxon>
        <taxon>Liliopsida</taxon>
        <taxon>Zosteraceae</taxon>
        <taxon>Zostera</taxon>
    </lineage>
</organism>
<dbReference type="Pfam" id="PF02225">
    <property type="entry name" value="PA"/>
    <property type="match status" value="1"/>
</dbReference>
<dbReference type="InterPro" id="IPR015500">
    <property type="entry name" value="Peptidase_S8_subtilisin-rel"/>
</dbReference>
<evidence type="ECO:0000259" key="14">
    <source>
        <dbReference type="Pfam" id="PF17766"/>
    </source>
</evidence>
<dbReference type="GO" id="GO:0005576">
    <property type="term" value="C:extracellular region"/>
    <property type="evidence" value="ECO:0000318"/>
    <property type="project" value="GO_Central"/>
</dbReference>
<feature type="domain" description="Peptidase S8/S53" evidence="11">
    <location>
        <begin position="143"/>
        <end position="586"/>
    </location>
</feature>
<dbReference type="Pfam" id="PF00082">
    <property type="entry name" value="Peptidase_S8"/>
    <property type="match status" value="1"/>
</dbReference>
<feature type="domain" description="PA" evidence="12">
    <location>
        <begin position="377"/>
        <end position="466"/>
    </location>
</feature>
<dbReference type="PANTHER" id="PTHR10795">
    <property type="entry name" value="PROPROTEIN CONVERTASE SUBTILISIN/KEXIN"/>
    <property type="match status" value="1"/>
</dbReference>
<evidence type="ECO:0000256" key="8">
    <source>
        <dbReference type="PIRSR" id="PIRSR615500-1"/>
    </source>
</evidence>
<feature type="active site" description="Charge relay system" evidence="8 9">
    <location>
        <position position="152"/>
    </location>
</feature>
<keyword evidence="4 10" id="KW-0732">Signal</keyword>
<comment type="caution">
    <text evidence="15">The sequence shown here is derived from an EMBL/GenBank/DDBJ whole genome shotgun (WGS) entry which is preliminary data.</text>
</comment>
<evidence type="ECO:0000259" key="12">
    <source>
        <dbReference type="Pfam" id="PF02225"/>
    </source>
</evidence>
<evidence type="ECO:0000313" key="15">
    <source>
        <dbReference type="EMBL" id="KMZ61712.1"/>
    </source>
</evidence>
<dbReference type="OrthoDB" id="206201at2759"/>
<evidence type="ECO:0000259" key="11">
    <source>
        <dbReference type="Pfam" id="PF00082"/>
    </source>
</evidence>
<evidence type="ECO:0000256" key="5">
    <source>
        <dbReference type="ARBA" id="ARBA00022801"/>
    </source>
</evidence>